<dbReference type="Gene3D" id="1.10.287.130">
    <property type="match status" value="1"/>
</dbReference>
<dbReference type="SUPFAM" id="SSF47384">
    <property type="entry name" value="Homodimeric domain of signal transducing histidine kinase"/>
    <property type="match status" value="1"/>
</dbReference>
<dbReference type="InterPro" id="IPR005467">
    <property type="entry name" value="His_kinase_dom"/>
</dbReference>
<dbReference type="PRINTS" id="PR00344">
    <property type="entry name" value="BCTRLSENSOR"/>
</dbReference>
<dbReference type="CDD" id="cd00082">
    <property type="entry name" value="HisKA"/>
    <property type="match status" value="1"/>
</dbReference>
<feature type="domain" description="PAS" evidence="11">
    <location>
        <begin position="343"/>
        <end position="413"/>
    </location>
</feature>
<dbReference type="CDD" id="cd00130">
    <property type="entry name" value="PAS"/>
    <property type="match status" value="2"/>
</dbReference>
<dbReference type="SMART" id="SM00448">
    <property type="entry name" value="REC"/>
    <property type="match status" value="1"/>
</dbReference>
<evidence type="ECO:0000256" key="5">
    <source>
        <dbReference type="ARBA" id="ARBA00022777"/>
    </source>
</evidence>
<dbReference type="Pfam" id="PF08448">
    <property type="entry name" value="PAS_4"/>
    <property type="match status" value="2"/>
</dbReference>
<dbReference type="Gene3D" id="3.40.50.2300">
    <property type="match status" value="1"/>
</dbReference>
<dbReference type="Gene3D" id="3.30.450.20">
    <property type="entry name" value="PAS domain"/>
    <property type="match status" value="2"/>
</dbReference>
<dbReference type="InterPro" id="IPR011006">
    <property type="entry name" value="CheY-like_superfamily"/>
</dbReference>
<evidence type="ECO:0000313" key="13">
    <source>
        <dbReference type="Proteomes" id="UP000324298"/>
    </source>
</evidence>
<dbReference type="InterPro" id="IPR004358">
    <property type="entry name" value="Sig_transdc_His_kin-like_C"/>
</dbReference>
<dbReference type="EC" id="2.7.13.3" evidence="2"/>
<dbReference type="InterPro" id="IPR013656">
    <property type="entry name" value="PAS_4"/>
</dbReference>
<feature type="coiled-coil region" evidence="7">
    <location>
        <begin position="450"/>
        <end position="480"/>
    </location>
</feature>
<dbReference type="SUPFAM" id="SSF55781">
    <property type="entry name" value="GAF domain-like"/>
    <property type="match status" value="1"/>
</dbReference>
<name>A0A5A9X915_9BACT</name>
<dbReference type="AlphaFoldDB" id="A0A5A9X915"/>
<keyword evidence="3 6" id="KW-0597">Phosphoprotein</keyword>
<evidence type="ECO:0000256" key="2">
    <source>
        <dbReference type="ARBA" id="ARBA00012438"/>
    </source>
</evidence>
<dbReference type="PROSITE" id="PS50112">
    <property type="entry name" value="PAS"/>
    <property type="match status" value="2"/>
</dbReference>
<dbReference type="PROSITE" id="PS50109">
    <property type="entry name" value="HIS_KIN"/>
    <property type="match status" value="1"/>
</dbReference>
<dbReference type="SMART" id="SM00387">
    <property type="entry name" value="HATPase_c"/>
    <property type="match status" value="1"/>
</dbReference>
<feature type="domain" description="Response regulatory" evidence="10">
    <location>
        <begin position="730"/>
        <end position="846"/>
    </location>
</feature>
<dbReference type="GO" id="GO:0000155">
    <property type="term" value="F:phosphorelay sensor kinase activity"/>
    <property type="evidence" value="ECO:0007669"/>
    <property type="project" value="InterPro"/>
</dbReference>
<dbReference type="InterPro" id="IPR035965">
    <property type="entry name" value="PAS-like_dom_sf"/>
</dbReference>
<gene>
    <name evidence="12" type="ORF">ET418_15035</name>
</gene>
<dbReference type="Gene3D" id="3.30.565.10">
    <property type="entry name" value="Histidine kinase-like ATPase, C-terminal domain"/>
    <property type="match status" value="1"/>
</dbReference>
<dbReference type="NCBIfam" id="TIGR00229">
    <property type="entry name" value="sensory_box"/>
    <property type="match status" value="2"/>
</dbReference>
<evidence type="ECO:0000259" key="11">
    <source>
        <dbReference type="PROSITE" id="PS50112"/>
    </source>
</evidence>
<dbReference type="InterPro" id="IPR036890">
    <property type="entry name" value="HATPase_C_sf"/>
</dbReference>
<dbReference type="EMBL" id="SRSD01000010">
    <property type="protein sequence ID" value="KAA0888895.1"/>
    <property type="molecule type" value="Genomic_DNA"/>
</dbReference>
<dbReference type="Pfam" id="PF02518">
    <property type="entry name" value="HATPase_c"/>
    <property type="match status" value="1"/>
</dbReference>
<evidence type="ECO:0000256" key="7">
    <source>
        <dbReference type="SAM" id="Coils"/>
    </source>
</evidence>
<keyword evidence="13" id="KW-1185">Reference proteome</keyword>
<dbReference type="InterPro" id="IPR003661">
    <property type="entry name" value="HisK_dim/P_dom"/>
</dbReference>
<dbReference type="PANTHER" id="PTHR43065:SF42">
    <property type="entry name" value="TWO-COMPONENT SENSOR PPRA"/>
    <property type="match status" value="1"/>
</dbReference>
<reference evidence="12 13" key="1">
    <citation type="submission" date="2019-04" db="EMBL/GenBank/DDBJ databases">
        <title>Geobacter ruber sp. nov., ferric-reducing bacteria isolated from paddy soil.</title>
        <authorList>
            <person name="Xu Z."/>
            <person name="Masuda Y."/>
            <person name="Itoh H."/>
            <person name="Senoo K."/>
        </authorList>
    </citation>
    <scope>NUCLEOTIDE SEQUENCE [LARGE SCALE GENOMIC DNA]</scope>
    <source>
        <strain evidence="12 13">Red88</strain>
    </source>
</reference>
<evidence type="ECO:0000256" key="4">
    <source>
        <dbReference type="ARBA" id="ARBA00022679"/>
    </source>
</evidence>
<feature type="compositionally biased region" description="Basic and acidic residues" evidence="8">
    <location>
        <begin position="11"/>
        <end position="21"/>
    </location>
</feature>
<dbReference type="InterPro" id="IPR036097">
    <property type="entry name" value="HisK_dim/P_sf"/>
</dbReference>
<feature type="region of interest" description="Disordered" evidence="8">
    <location>
        <begin position="1"/>
        <end position="21"/>
    </location>
</feature>
<evidence type="ECO:0000313" key="12">
    <source>
        <dbReference type="EMBL" id="KAA0888895.1"/>
    </source>
</evidence>
<evidence type="ECO:0000259" key="9">
    <source>
        <dbReference type="PROSITE" id="PS50109"/>
    </source>
</evidence>
<feature type="domain" description="PAS" evidence="11">
    <location>
        <begin position="25"/>
        <end position="77"/>
    </location>
</feature>
<dbReference type="Pfam" id="PF00512">
    <property type="entry name" value="HisKA"/>
    <property type="match status" value="1"/>
</dbReference>
<evidence type="ECO:0000256" key="6">
    <source>
        <dbReference type="PROSITE-ProRule" id="PRU00169"/>
    </source>
</evidence>
<dbReference type="InterPro" id="IPR029016">
    <property type="entry name" value="GAF-like_dom_sf"/>
</dbReference>
<sequence>MADEPVCAKRISPEPKDERHENHQACQDWEQTFDAVPDLITIIDAHYTIRRVNRAMADRCGLRPEELIGRKCHEVMHASPDSAGNCPHVRMMQDGCMHTEQVEEKRLNGIFEVTVSPIYDAEGGLTSCVHIARDITARKRTEAYRGMGQDILRVLNEKGDQKEAIQKVIGLVKTATGVDAVGIRLQDEDDFPYFYQEGFSQEFQHKENSLLTRMQDGGICRDECGDVCLECTCGLVIAGKKDATNSNFTKGGSCWTNDSFPVLQVPADEDPRSNPRNECIHQGFSSIALIPIRAKGRIVGLLQLNDRRTGCFTLEAIETLEGVAENIGEALLRKQAEEKLIASERFLRTLNDQLPGMVSYWTDELRCRFANKAYLEWFGKTPEQMMGMSLQELMGEAEFCKYEPRIQSALRGEPQRFERPLVKPNGETGYTWTHYVPDLVEGKAQGFFVLVADFTELKRAEEEKANLEAQLQQAQKMESVGRLAGGVAHDFNNLLTVILGYAQMGIAELGPAHPLQAKLEEIHKAAQKSADLTQQLLAFARKQTIAPKVLNLNGAVENTLKMLRRLIGEDIDLAWKPADNLWQVKFDPSQIDQILANLCVNARDAIADVGRITIETGNRIFDQEYCAAHVGFLPGEYVLLAVSDDGCGMDKETMAHIFEPFFTTKGVGRGTGLGLATVYGIVRQNNGFITIYSEPGHGTTLRMYLPRYEGAGGQVPLEGVAKPLSGGQETILLVEDDSSILKMTTILLEKQGYNVLAASGPSEAIRLAREHAAAIQLLMTDVVMPGMNGRELARNLAQLCPKVKCLFMSGYTANVIAHHGVLDEGVYFISKPFSLSDLAAKVREVLDR</sequence>
<protein>
    <recommendedName>
        <fullName evidence="2">histidine kinase</fullName>
        <ecNumber evidence="2">2.7.13.3</ecNumber>
    </recommendedName>
</protein>
<dbReference type="InterPro" id="IPR001789">
    <property type="entry name" value="Sig_transdc_resp-reg_receiver"/>
</dbReference>
<dbReference type="InterPro" id="IPR003018">
    <property type="entry name" value="GAF"/>
</dbReference>
<evidence type="ECO:0000256" key="8">
    <source>
        <dbReference type="SAM" id="MobiDB-lite"/>
    </source>
</evidence>
<evidence type="ECO:0000256" key="1">
    <source>
        <dbReference type="ARBA" id="ARBA00000085"/>
    </source>
</evidence>
<accession>A0A5A9X915</accession>
<dbReference type="OrthoDB" id="9758831at2"/>
<dbReference type="Gene3D" id="3.30.450.40">
    <property type="match status" value="1"/>
</dbReference>
<feature type="modified residue" description="4-aspartylphosphate" evidence="6">
    <location>
        <position position="781"/>
    </location>
</feature>
<evidence type="ECO:0000259" key="10">
    <source>
        <dbReference type="PROSITE" id="PS50110"/>
    </source>
</evidence>
<dbReference type="SMART" id="SM00065">
    <property type="entry name" value="GAF"/>
    <property type="match status" value="1"/>
</dbReference>
<dbReference type="Pfam" id="PF00072">
    <property type="entry name" value="Response_reg"/>
    <property type="match status" value="1"/>
</dbReference>
<dbReference type="InterPro" id="IPR003594">
    <property type="entry name" value="HATPase_dom"/>
</dbReference>
<dbReference type="InterPro" id="IPR000014">
    <property type="entry name" value="PAS"/>
</dbReference>
<organism evidence="12 13">
    <name type="scientific">Oryzomonas rubra</name>
    <dbReference type="NCBI Taxonomy" id="2509454"/>
    <lineage>
        <taxon>Bacteria</taxon>
        <taxon>Pseudomonadati</taxon>
        <taxon>Thermodesulfobacteriota</taxon>
        <taxon>Desulfuromonadia</taxon>
        <taxon>Geobacterales</taxon>
        <taxon>Geobacteraceae</taxon>
        <taxon>Oryzomonas</taxon>
    </lineage>
</organism>
<proteinExistence type="predicted"/>
<dbReference type="SUPFAM" id="SSF52172">
    <property type="entry name" value="CheY-like"/>
    <property type="match status" value="1"/>
</dbReference>
<dbReference type="SUPFAM" id="SSF55874">
    <property type="entry name" value="ATPase domain of HSP90 chaperone/DNA topoisomerase II/histidine kinase"/>
    <property type="match status" value="1"/>
</dbReference>
<keyword evidence="4" id="KW-0808">Transferase</keyword>
<keyword evidence="5" id="KW-0418">Kinase</keyword>
<dbReference type="Pfam" id="PF01590">
    <property type="entry name" value="GAF"/>
    <property type="match status" value="1"/>
</dbReference>
<feature type="domain" description="Histidine kinase" evidence="9">
    <location>
        <begin position="486"/>
        <end position="709"/>
    </location>
</feature>
<dbReference type="PANTHER" id="PTHR43065">
    <property type="entry name" value="SENSOR HISTIDINE KINASE"/>
    <property type="match status" value="1"/>
</dbReference>
<dbReference type="PROSITE" id="PS50110">
    <property type="entry name" value="RESPONSE_REGULATORY"/>
    <property type="match status" value="1"/>
</dbReference>
<evidence type="ECO:0000256" key="3">
    <source>
        <dbReference type="ARBA" id="ARBA00022553"/>
    </source>
</evidence>
<dbReference type="Proteomes" id="UP000324298">
    <property type="component" value="Unassembled WGS sequence"/>
</dbReference>
<comment type="caution">
    <text evidence="12">The sequence shown here is derived from an EMBL/GenBank/DDBJ whole genome shotgun (WGS) entry which is preliminary data.</text>
</comment>
<dbReference type="SUPFAM" id="SSF55785">
    <property type="entry name" value="PYP-like sensor domain (PAS domain)"/>
    <property type="match status" value="2"/>
</dbReference>
<dbReference type="SMART" id="SM00388">
    <property type="entry name" value="HisKA"/>
    <property type="match status" value="1"/>
</dbReference>
<comment type="catalytic activity">
    <reaction evidence="1">
        <text>ATP + protein L-histidine = ADP + protein N-phospho-L-histidine.</text>
        <dbReference type="EC" id="2.7.13.3"/>
    </reaction>
</comment>
<dbReference type="SMART" id="SM00091">
    <property type="entry name" value="PAS"/>
    <property type="match status" value="2"/>
</dbReference>
<keyword evidence="7" id="KW-0175">Coiled coil</keyword>